<reference evidence="3 4" key="1">
    <citation type="submission" date="2019-12" db="EMBL/GenBank/DDBJ databases">
        <title>Sporaefaciens musculi gen. nov., sp. nov., a novel bacterium isolated from the caecum of an obese mouse.</title>
        <authorList>
            <person name="Rasmussen T.S."/>
            <person name="Streidl T."/>
            <person name="Hitch T.C.A."/>
            <person name="Wortmann E."/>
            <person name="Deptula P."/>
            <person name="Hansen M."/>
            <person name="Nielsen D.S."/>
            <person name="Clavel T."/>
            <person name="Vogensen F.K."/>
        </authorList>
    </citation>
    <scope>NUCLEOTIDE SEQUENCE [LARGE SCALE GENOMIC DNA]</scope>
    <source>
        <strain evidence="3 4">WCA-9-b2</strain>
    </source>
</reference>
<evidence type="ECO:0000259" key="2">
    <source>
        <dbReference type="Pfam" id="PF12146"/>
    </source>
</evidence>
<dbReference type="Proteomes" id="UP000460412">
    <property type="component" value="Unassembled WGS sequence"/>
</dbReference>
<feature type="domain" description="Serine aminopeptidase S33" evidence="2">
    <location>
        <begin position="90"/>
        <end position="201"/>
    </location>
</feature>
<dbReference type="Gene3D" id="3.40.50.1820">
    <property type="entry name" value="alpha/beta hydrolase"/>
    <property type="match status" value="1"/>
</dbReference>
<keyword evidence="1" id="KW-0472">Membrane</keyword>
<dbReference type="AlphaFoldDB" id="A0A7X3MLB5"/>
<name>A0A7X3MLB5_9FIRM</name>
<keyword evidence="1" id="KW-0812">Transmembrane</keyword>
<comment type="caution">
    <text evidence="3">The sequence shown here is derived from an EMBL/GenBank/DDBJ whole genome shotgun (WGS) entry which is preliminary data.</text>
</comment>
<accession>A0A7X3MLB5</accession>
<evidence type="ECO:0000256" key="1">
    <source>
        <dbReference type="SAM" id="Phobius"/>
    </source>
</evidence>
<dbReference type="EMBL" id="WUQX01000001">
    <property type="protein sequence ID" value="MXP78533.1"/>
    <property type="molecule type" value="Genomic_DNA"/>
</dbReference>
<dbReference type="Pfam" id="PF12146">
    <property type="entry name" value="Hydrolase_4"/>
    <property type="match status" value="1"/>
</dbReference>
<dbReference type="InterPro" id="IPR050261">
    <property type="entry name" value="FrsA_esterase"/>
</dbReference>
<evidence type="ECO:0000313" key="3">
    <source>
        <dbReference type="EMBL" id="MXP78533.1"/>
    </source>
</evidence>
<evidence type="ECO:0000313" key="4">
    <source>
        <dbReference type="Proteomes" id="UP000460412"/>
    </source>
</evidence>
<dbReference type="PANTHER" id="PTHR22946">
    <property type="entry name" value="DIENELACTONE HYDROLASE DOMAIN-CONTAINING PROTEIN-RELATED"/>
    <property type="match status" value="1"/>
</dbReference>
<sequence>MENKKAQHPRSKKKIALVIIICILVIFFFIIMPILTRLIYLDNFGKRFETAQWMAYSVNEFDGLKVTESTFPSNNGQLLAGYHYSKENQEIKGVLVIAHGLGGGGHNTYMDIADYFTSNGYLVFAYDATGNDKSEGEAVGGMPQGVIDLDFALRYVKQTDEYQDLPIVLFGHSWGGYCVGSVLNCHTDVKAAVLVAGFNRSIDLFEQQGESIIGSGIKLFMPYVSVYERLKFGKYASYTAIDGFGASDAEIMILHSKDDSTVLPENGYEKFYNAYGETPRFHFIEYEDRGHDSVYYSDAARRYKEQLNKDYTAYVEANGGEYTAEIKEEFMKQNLDKSKCYEFDYDLMQQMLDFYDSAL</sequence>
<keyword evidence="4" id="KW-1185">Reference proteome</keyword>
<organism evidence="3 4">
    <name type="scientific">Sporofaciens musculi</name>
    <dbReference type="NCBI Taxonomy" id="2681861"/>
    <lineage>
        <taxon>Bacteria</taxon>
        <taxon>Bacillati</taxon>
        <taxon>Bacillota</taxon>
        <taxon>Clostridia</taxon>
        <taxon>Lachnospirales</taxon>
        <taxon>Lachnospiraceae</taxon>
        <taxon>Sporofaciens</taxon>
    </lineage>
</organism>
<gene>
    <name evidence="3" type="ORF">GN277_25290</name>
</gene>
<dbReference type="InterPro" id="IPR022742">
    <property type="entry name" value="Hydrolase_4"/>
</dbReference>
<keyword evidence="3" id="KW-0378">Hydrolase</keyword>
<dbReference type="GO" id="GO:0016787">
    <property type="term" value="F:hydrolase activity"/>
    <property type="evidence" value="ECO:0007669"/>
    <property type="project" value="UniProtKB-KW"/>
</dbReference>
<dbReference type="SUPFAM" id="SSF53474">
    <property type="entry name" value="alpha/beta-Hydrolases"/>
    <property type="match status" value="1"/>
</dbReference>
<feature type="transmembrane region" description="Helical" evidence="1">
    <location>
        <begin position="15"/>
        <end position="40"/>
    </location>
</feature>
<keyword evidence="1" id="KW-1133">Transmembrane helix</keyword>
<protein>
    <submittedName>
        <fullName evidence="3">Alpha/beta fold hydrolase</fullName>
    </submittedName>
</protein>
<dbReference type="RefSeq" id="WP_159755287.1">
    <property type="nucleotide sequence ID" value="NZ_WUQX01000001.1"/>
</dbReference>
<dbReference type="InterPro" id="IPR029058">
    <property type="entry name" value="AB_hydrolase_fold"/>
</dbReference>
<proteinExistence type="predicted"/>